<evidence type="ECO:0000256" key="1">
    <source>
        <dbReference type="ARBA" id="ARBA00005179"/>
    </source>
</evidence>
<dbReference type="SUPFAM" id="SSF52777">
    <property type="entry name" value="CoA-dependent acyltransferases"/>
    <property type="match status" value="18"/>
</dbReference>
<dbReference type="CDD" id="cd05918">
    <property type="entry name" value="A_NRPS_SidN3_like"/>
    <property type="match status" value="6"/>
</dbReference>
<dbReference type="InterPro" id="IPR023213">
    <property type="entry name" value="CAT-like_dom_sf"/>
</dbReference>
<dbReference type="InterPro" id="IPR020806">
    <property type="entry name" value="PKS_PP-bd"/>
</dbReference>
<evidence type="ECO:0000256" key="5">
    <source>
        <dbReference type="ARBA" id="ARBA00029454"/>
    </source>
</evidence>
<feature type="region of interest" description="Disordered" evidence="6">
    <location>
        <begin position="1554"/>
        <end position="1586"/>
    </location>
</feature>
<dbReference type="Gene3D" id="3.30.559.10">
    <property type="entry name" value="Chloramphenicol acetyltransferase-like domain"/>
    <property type="match status" value="9"/>
</dbReference>
<dbReference type="FunFam" id="3.30.300.30:FF:000015">
    <property type="entry name" value="Nonribosomal peptide synthase SidD"/>
    <property type="match status" value="6"/>
</dbReference>
<evidence type="ECO:0000256" key="6">
    <source>
        <dbReference type="SAM" id="MobiDB-lite"/>
    </source>
</evidence>
<dbReference type="NCBIfam" id="NF003417">
    <property type="entry name" value="PRK04813.1"/>
    <property type="match status" value="7"/>
</dbReference>
<accession>A0A2A9PCW1</accession>
<protein>
    <recommendedName>
        <fullName evidence="7">Carrier domain-containing protein</fullName>
    </recommendedName>
</protein>
<dbReference type="GO" id="GO:0005737">
    <property type="term" value="C:cytoplasm"/>
    <property type="evidence" value="ECO:0007669"/>
    <property type="project" value="TreeGrafter"/>
</dbReference>
<dbReference type="FunFam" id="3.40.50.12780:FF:000014">
    <property type="entry name" value="Nonribosomal peptide synthetase 1"/>
    <property type="match status" value="3"/>
</dbReference>
<dbReference type="PROSITE" id="PS50075">
    <property type="entry name" value="CARRIER"/>
    <property type="match status" value="6"/>
</dbReference>
<comment type="pathway">
    <text evidence="1">Secondary metabolite biosynthesis.</text>
</comment>
<dbReference type="InterPro" id="IPR045851">
    <property type="entry name" value="AMP-bd_C_sf"/>
</dbReference>
<feature type="domain" description="Carrier" evidence="7">
    <location>
        <begin position="3102"/>
        <end position="3178"/>
    </location>
</feature>
<evidence type="ECO:0000256" key="4">
    <source>
        <dbReference type="ARBA" id="ARBA00022598"/>
    </source>
</evidence>
<name>A0A2A9PCW1_OPHUN</name>
<dbReference type="InterPro" id="IPR000873">
    <property type="entry name" value="AMP-dep_synth/lig_dom"/>
</dbReference>
<keyword evidence="3" id="KW-0597">Phosphoprotein</keyword>
<dbReference type="STRING" id="268505.A0A2A9PCW1"/>
<dbReference type="InterPro" id="IPR042099">
    <property type="entry name" value="ANL_N_sf"/>
</dbReference>
<dbReference type="Gene3D" id="1.10.1200.10">
    <property type="entry name" value="ACP-like"/>
    <property type="match status" value="6"/>
</dbReference>
<dbReference type="Proteomes" id="UP000037136">
    <property type="component" value="Unassembled WGS sequence"/>
</dbReference>
<dbReference type="CDD" id="cd19534">
    <property type="entry name" value="E_NRPS"/>
    <property type="match status" value="2"/>
</dbReference>
<dbReference type="SUPFAM" id="SSF56801">
    <property type="entry name" value="Acetyl-CoA synthetase-like"/>
    <property type="match status" value="6"/>
</dbReference>
<dbReference type="GO" id="GO:0016874">
    <property type="term" value="F:ligase activity"/>
    <property type="evidence" value="ECO:0007669"/>
    <property type="project" value="UniProtKB-KW"/>
</dbReference>
<comment type="caution">
    <text evidence="8">The sequence shown here is derived from an EMBL/GenBank/DDBJ whole genome shotgun (WGS) entry which is preliminary data.</text>
</comment>
<dbReference type="SUPFAM" id="SSF47336">
    <property type="entry name" value="ACP-like"/>
    <property type="match status" value="6"/>
</dbReference>
<dbReference type="OrthoDB" id="416786at2759"/>
<keyword evidence="2" id="KW-0596">Phosphopantetheine</keyword>
<dbReference type="PROSITE" id="PS00455">
    <property type="entry name" value="AMP_BINDING"/>
    <property type="match status" value="1"/>
</dbReference>
<reference evidence="8 9" key="2">
    <citation type="journal article" date="2017" name="Sci. Rep.">
        <title>Ant-infecting Ophiocordyceps genomes reveal a high diversity of potential behavioral manipulation genes and a possible major role for enterotoxins.</title>
        <authorList>
            <person name="de Bekker C."/>
            <person name="Ohm R.A."/>
            <person name="Evans H.C."/>
            <person name="Brachmann A."/>
            <person name="Hughes D.P."/>
        </authorList>
    </citation>
    <scope>NUCLEOTIDE SEQUENCE [LARGE SCALE GENOMIC DNA]</scope>
    <source>
        <strain evidence="8 9">SC16a</strain>
    </source>
</reference>
<comment type="similarity">
    <text evidence="5">Belongs to the NRP synthetase family.</text>
</comment>
<dbReference type="FunFam" id="3.40.50.980:FF:000001">
    <property type="entry name" value="Non-ribosomal peptide synthetase"/>
    <property type="match status" value="1"/>
</dbReference>
<dbReference type="NCBIfam" id="TIGR01733">
    <property type="entry name" value="AA-adenyl-dom"/>
    <property type="match status" value="4"/>
</dbReference>
<dbReference type="InterPro" id="IPR020845">
    <property type="entry name" value="AMP-binding_CS"/>
</dbReference>
<dbReference type="PANTHER" id="PTHR45527">
    <property type="entry name" value="NONRIBOSOMAL PEPTIDE SYNTHETASE"/>
    <property type="match status" value="1"/>
</dbReference>
<dbReference type="Gene3D" id="3.30.300.30">
    <property type="match status" value="6"/>
</dbReference>
<dbReference type="FunFam" id="3.30.559.30:FF:000002">
    <property type="entry name" value="Nonribosomal peptide synthase Pes1"/>
    <property type="match status" value="3"/>
</dbReference>
<organism evidence="8 9">
    <name type="scientific">Ophiocordyceps unilateralis</name>
    <name type="common">Zombie-ant fungus</name>
    <name type="synonym">Torrubia unilateralis</name>
    <dbReference type="NCBI Taxonomy" id="268505"/>
    <lineage>
        <taxon>Eukaryota</taxon>
        <taxon>Fungi</taxon>
        <taxon>Dikarya</taxon>
        <taxon>Ascomycota</taxon>
        <taxon>Pezizomycotina</taxon>
        <taxon>Sordariomycetes</taxon>
        <taxon>Hypocreomycetidae</taxon>
        <taxon>Hypocreales</taxon>
        <taxon>Ophiocordycipitaceae</taxon>
        <taxon>Ophiocordyceps</taxon>
    </lineage>
</organism>
<dbReference type="InterPro" id="IPR010071">
    <property type="entry name" value="AA_adenyl_dom"/>
</dbReference>
<feature type="domain" description="Carrier" evidence="7">
    <location>
        <begin position="6154"/>
        <end position="6230"/>
    </location>
</feature>
<feature type="compositionally biased region" description="Polar residues" evidence="6">
    <location>
        <begin position="1568"/>
        <end position="1578"/>
    </location>
</feature>
<dbReference type="CDD" id="cd19545">
    <property type="entry name" value="FUM14_C_NRPS-like"/>
    <property type="match status" value="2"/>
</dbReference>
<keyword evidence="4" id="KW-0436">Ligase</keyword>
<dbReference type="FunFam" id="3.30.559.10:FF:000016">
    <property type="entry name" value="Nonribosomal peptide synthase Pes1"/>
    <property type="match status" value="2"/>
</dbReference>
<dbReference type="InterPro" id="IPR036736">
    <property type="entry name" value="ACP-like_sf"/>
</dbReference>
<dbReference type="GO" id="GO:0031177">
    <property type="term" value="F:phosphopantetheine binding"/>
    <property type="evidence" value="ECO:0007669"/>
    <property type="project" value="InterPro"/>
</dbReference>
<reference evidence="8 9" key="1">
    <citation type="journal article" date="2015" name="BMC Genomics">
        <title>Gene expression during zombie ant biting behavior reflects the complexity underlying fungal parasitic behavioral manipulation.</title>
        <authorList>
            <person name="de Bekker C."/>
            <person name="Ohm R.A."/>
            <person name="Loreto R.G."/>
            <person name="Sebastian A."/>
            <person name="Albert I."/>
            <person name="Merrow M."/>
            <person name="Brachmann A."/>
            <person name="Hughes D.P."/>
        </authorList>
    </citation>
    <scope>NUCLEOTIDE SEQUENCE [LARGE SCALE GENOMIC DNA]</scope>
    <source>
        <strain evidence="8 9">SC16a</strain>
    </source>
</reference>
<dbReference type="PANTHER" id="PTHR45527:SF16">
    <property type="entry name" value="NONRIBOSOMAL PEPTIDE SYNTHASE ATNA-RELATED"/>
    <property type="match status" value="1"/>
</dbReference>
<dbReference type="SMART" id="SM00823">
    <property type="entry name" value="PKS_PP"/>
    <property type="match status" value="5"/>
</dbReference>
<keyword evidence="9" id="KW-1185">Reference proteome</keyword>
<dbReference type="Gene3D" id="3.30.559.30">
    <property type="entry name" value="Nonribosomal peptide synthetase, condensation domain"/>
    <property type="match status" value="9"/>
</dbReference>
<dbReference type="FunFam" id="3.30.559.30:FF:000003">
    <property type="entry name" value="Nonribosomal peptide synthase SidD"/>
    <property type="match status" value="2"/>
</dbReference>
<feature type="compositionally biased region" description="Low complexity" evidence="6">
    <location>
        <begin position="1554"/>
        <end position="1567"/>
    </location>
</feature>
<dbReference type="EMBL" id="LAZP02000270">
    <property type="protein sequence ID" value="PFH58666.1"/>
    <property type="molecule type" value="Genomic_DNA"/>
</dbReference>
<evidence type="ECO:0000313" key="9">
    <source>
        <dbReference type="Proteomes" id="UP000037136"/>
    </source>
</evidence>
<evidence type="ECO:0000259" key="7">
    <source>
        <dbReference type="PROSITE" id="PS50075"/>
    </source>
</evidence>
<dbReference type="GO" id="GO:0043041">
    <property type="term" value="P:amino acid activation for nonribosomal peptide biosynthetic process"/>
    <property type="evidence" value="ECO:0007669"/>
    <property type="project" value="TreeGrafter"/>
</dbReference>
<dbReference type="FunFam" id="1.10.1200.10:FF:000005">
    <property type="entry name" value="Nonribosomal peptide synthetase 1"/>
    <property type="match status" value="4"/>
</dbReference>
<dbReference type="InterPro" id="IPR009081">
    <property type="entry name" value="PP-bd_ACP"/>
</dbReference>
<dbReference type="PROSITE" id="PS00012">
    <property type="entry name" value="PHOSPHOPANTETHEINE"/>
    <property type="match status" value="2"/>
</dbReference>
<dbReference type="Pfam" id="PF00668">
    <property type="entry name" value="Condensation"/>
    <property type="match status" value="9"/>
</dbReference>
<gene>
    <name evidence="8" type="ORF">XA68_13399</name>
</gene>
<dbReference type="Gene3D" id="3.40.50.12780">
    <property type="entry name" value="N-terminal domain of ligase-like"/>
    <property type="match status" value="7"/>
</dbReference>
<dbReference type="InterPro" id="IPR001242">
    <property type="entry name" value="Condensation_dom"/>
</dbReference>
<proteinExistence type="inferred from homology"/>
<feature type="domain" description="Carrier" evidence="7">
    <location>
        <begin position="547"/>
        <end position="623"/>
    </location>
</feature>
<dbReference type="InterPro" id="IPR006162">
    <property type="entry name" value="Ppantetheine_attach_site"/>
</dbReference>
<dbReference type="GO" id="GO:0044550">
    <property type="term" value="P:secondary metabolite biosynthetic process"/>
    <property type="evidence" value="ECO:0007669"/>
    <property type="project" value="TreeGrafter"/>
</dbReference>
<dbReference type="Pfam" id="PF00501">
    <property type="entry name" value="AMP-binding"/>
    <property type="match status" value="7"/>
</dbReference>
<dbReference type="CDD" id="cd19542">
    <property type="entry name" value="CT_NRPS-like"/>
    <property type="match status" value="4"/>
</dbReference>
<feature type="domain" description="Carrier" evidence="7">
    <location>
        <begin position="1584"/>
        <end position="1660"/>
    </location>
</feature>
<feature type="domain" description="Carrier" evidence="7">
    <location>
        <begin position="4627"/>
        <end position="4703"/>
    </location>
</feature>
<sequence>METKSNWSYETNGNGNAGDYHEPMCVDLVIKQRARDQPGAVAVCAWDGQLSYAELDDLSTAMAIHLAKGGVKPEAYVPIYSEKSVWVPVAALAVLKAGGAFVLLDISYPASRLETICHTVGATIVVASEKTTDKAKKLAAKVVVTGIYDNVDDGSIQRAKPSNAAYAIFTSGTSGKPKGVTIEHQAFCSSAFEHAKALDMNASSRVLQFASYAFDACLTEMLAALMVGACVCIPSEQDRVFRVRDHVRQLHVTWALLTPSVSRVLDVSDLAGVRTLVLGGEAVQVDDITKWTPHLDLFIAYGLTECAVVNMVHPCRQGDVDAANLGHGVGVDCWVAQQDNHGRLVQAGHVGELLLSGPSIGRGYIDDPVRTADAFITKTPWYSGSSRIYKTGDLVICDPIDGTIRYVGRKDTQAKLYGQRFEAAEIEHHIRRQLPASQHIVVQVAQIDESETLVALVSPAAANSPAQDDWLLDPTDEFRHQARMTQRALRNVIPSWMVPSVFLPLGRMPLTASGKCDRRQLSCWIASLSRTQLQTYALSRPTGAKHKAESPTEKVVRELWAQILQIEAGNIVRQDSFFDLGGSSIDALKLASAARKQGLDLALDCLYGNDSLAAMAASVQPASQSTIQPFSLVEEREPVTERVTELCQLMDTSDLEDVYPCTPLQEELLSLTAKRPGAYRVAFEYDLPDDVDASRFKRAWDAVVEANPILRTRFVQTSTGAMYQAVIHGSLPWSSRHEALSTWDGGALGRPLIRFCLEPVDGRYQFTLVLHHALSDGWALQLILRQAQEAYDGATLTPRPFAAFIEYVGKSQTEECESFWKGQFADLEAATFPSLSSAAYIPNLIRKETVTMPVESATYRQFAIPNRLTLAWGILITLYTDSLDAVFGVTVTGRGAPVLGVDEMTGPTIATVPCRLRLSPDMTIEDGLSQVQRNRFAATPFEQAGLQRISRMSADANSACRFQSLLVIQPRQDGRPPLFQSVRDLAAVDAFSSYAITLICWQMGDSVQVEATFDAGVVDETQMRRMLHQLRHIFLQLRPSERQLRIKDVDVTSAEDWAELAKWNQTVCEPVRACAHDLVSEQVQRQPDAPAVCAWDGDFTYRQMEDLSSRLAAHLVAEGVEAGVFVPLCFEKSRWVAVAMLAVLKAGGAFVLLDPSYPTERLRTMCRDCSATLIVTSSQQATLARSLTSRAIIVATHGEQRWKEEPATPSRLPALFILIFRGFAAYAFDISIADHLLTLVAGGCICIPSQQDIEGRISEAITRLGANWACLTPSVARVIDPANTPSLRRLVLCGEPLPGHIVSLWSPYAHLLNLYGPAECAILTTLHRDVRDATDPNNIAFPTSAVCWVVDAQNAYRLAPLGTVGELLVESPIVGHGYLNDGERTAESFIAPDQRPRWLRRFRAGQNSRLYLTGDLVQYTKDGSLRYIGRKDTQIKLRGQRVELGEVEHHLRRCFPGAQDAIAEIVVRRPGNQAAALTAFILPEQTIFKIPDKLFLARAAETRGRLELAVPPYMVPAVFIPVNQFPYSTSGKLDRKLLRSLAADLSLDEYSKSQQSQSQELSSSEVSAPQTQAYSSNDETVKRAPSTDVEQTIHAIWARVLDIDSESFGVEDNFFRLGGDSIGAMRVVAQCATAGLRSSVAALFKAKTIAQMSLTIEKIHSTISIPAERLEKRFSLSPIQQLFFDNADGDLNHFNQSLSFRVPHSVSSQAIQEAIEWIVAHHSMLRARFVQEANGHWEQYISRDAASSLLYEDDRARTRQEAASLIEADQRKLDILRGPLLVAHVLSIIDVDELHLSLTVHHLVMDNVSWKILLADLEHLLASQGPPALPPLSFQAWCQLQAAYTKKHTETIEVLPRNALTLNVHEYWRVDTDDNCWGNTLEQGFNLGEQETQTLVGDAANKAFGTQPVEILHAALLQAFLQTFKDRPSPIIFSEGHGREPWDASIDPTGTIGWFTTIWPAHIPVEPTDTVLEIVRKTKDARRQIKSNGWAYFTSRQLVGPKPDGPIEILFNYHPGFTGGSKGLLQPSSLVDGQLFQMSPSMPRFALINVMAEVADSRLSLSFIFNKRMQSSMSKWITQTQSCLEAAASLLVDRAAALTLSDFPLLSYSYPELDAFSTNILAAMGASADNIEYVYPCSPIQEGMLLSQAKVSSHYLNRAFWVLRSRGNGPVREEQLRTAWLRVVQKHPLLRTVIFRSPRDDGHHDQLVLREPPDGMCVVLPACEDPLQRLKDHQFDTPELSPPHRFAICSSHHGDVMCLLEISHALVDGFSRQLLLRDLCSAYDGPLVRNHAVGTYRDYVEYLESIPREDAIIFWQSYLKSVQPCNLPPTPPRQPFNDTKRVHNFKLSSDHALHHFCAQQELTLGNVLQLAWALVLRLYVGAESVCFGYMSAGRDVPVPGVDEIVGPLINILIFRLPIDGGESLLDLLRQNQADFVQCLKYQHLLTADKMKAAEKSDSKLFNTIMSVQREIEPRRDDSSVEFGELGGEDPTEYDVILNIGLLEQEVNVSLQYRLAFISDEQIENMADAFQQALLDIVAEPSQTARTMSLFGALSYQRVTEYNRHELVPVNDFIDELIASRCRAQPLALAIDACDGKITYGELDDYSSLVAAELAQRDIGPNRFVALCFEKSLWTTVALLGVLKAGAAFILLDPSHPQERLQSICRDAIVAIVLTSNSNRSLAAQLASETLDVGKQIVSWKMKATPPNRGSRDPSDVAYLIFTSGSTGKPKGVMVQHDGLATSALSHGSAFLMNTSSRVLQFASYAFDASIVDQITTLIFGGCICIPSDVQRQDIAKSAAAYEANWVSLTPSVARALDPADFQTLQTLVCGGESFNDKVMSAWFPHVNFFTAYGPSECAIICSGNLITSEFDDLRNLGRFFASHAWVVSPDDPSILLPVGAVGELVVQGHIVGRGYLQDPDKTAYAFIEPPMWLSKFRNGSGGRLYRTGDMVRYVNGEVQFVGRKDSQVKLRGHRIELGEVEIHVLASFAGAVHALVEVVTPVDGGKALLVAFIQTTNESPETNHDSLFDKPSKPFALKAQSAETQMTKSLPIYMIPVLFLPLRWMPLTGTGKADRNRLRSAAARLSAQELEQYAFSTRPNVMPSTKDEALLQKVWARVLNKDLASVGIHHNFFRLGGDSISAMQVTSRCAAAGLRVTVADIFRHKTIAQLAAGMEKSSALDLPSEKVDCPFELSPIQKLVFRVAPLGKHHFNMGFFLRIAHMIPSDHLDDALHQLVQQHSMLRARFSQSQDGHWVQSISADAPGSYRFRACDIDTMDQAGEIISESELAVDIQHGPILAVDLINVGSQNQFLFIVAHHLVTDLVSWRILLADLEDYLTRGSISKPSLPFQTWCHLQAEYAARHLDPEHARLDNGAAPPPADYWGIARQSNSVKDTAQTAFTIDQATTIGLFGAANEAFRTRPVELFQAALLFSFAQVFRDRSAPVLWNEGHGREPWTRQLDLSRTVGWFTTLWPVAVEADGLSLFDVVRRTKDKCRSSPDNGWAHFTSSLHHNARHIDVREITFNFIGRFQQLEREESLFMAHPRPPSRISDISEELGRLSVIDVTADVRDDCLGFQFHYNKYAADNRPILDWIIECKRTLVRMAGELPERPAEHTLKDFPLLPFTYDSLDSFLVHTLPSYGVSPANVEDAYPCSPIQRGILLSYAKQARHYQTFLVFKVKPQNGSEAVSLDRVVASWQRIVSRHAIFRTVFVESISQDNWLDQVVLKKVSAHVNILSPDEEARMMTALSDDRQLAVTRGQLPYRMTMGQTVTGDVLCGLEMSHSLFDGASRQNLLAELALAYDGPLSCVPGPAYRDYIAYLESRPVKSHQQYWAKYLEGVVPCQIPATPDIRINSAEDTLGSIHIHLGDMSALRQFCQSNELTLSNVFQVVWGVVLRAYTNSDDVCFGYLSSGRDVPVPQAHEMIGPLINMLVCRMQIDDSQSLRETLEAGQDSFAESLKHQHYPLAEMLRAANISGGRSLFNTVMSLQTMGRTKSNDTSSVRVDVVGGEDASEYNMTIHVLVEVDGIDILLEYWRSSLSDDQANQVAETLRQVVLQVVDKADNSIGDIELVSKTSLDTLTQWSGTLPPPEYTLVHDLIHEQCLAQPEAPAVDAWDGTFTYREVDELSSKLANHLAHFRLAPDSFIPICFEKSRWTTVAMMAVMKTGCAFIPLDPSQPVQRLQDICQGAQVSALVASKEQARIAACLAKHVVTVGDDDQDWRETDPGHQLESFSPRNLLYAIFTSGSTGKPKGVMIEHCAFSSSAKAHSKALNITKDSRVLQFASYAFDASVSETLTTLLKGGCVCVPSDEERKISLAAVVSRTQANWMFMTPAVARVLNPDDFPSIKTMLCGGEVVSETELMLWRDAVDLRLVYGPTECAVYCSATNQVTAETSARNLGRPFGCRSWVVKPHNHQKPVPIGAVGELLIEGPIVSRGYLDDSERTASVFIDQPEFLKTLGDTPSAIYKTGDLVKYNADGSLEYVSRKDTQVKLRGQRIELGEVEQRARQCFPRSTDVVVELVESMGPSRHPALVALIHTAAELPTKGQDILAEPSSSFRQEAQAAETALTEMLPSYMVPSFYLPVHRMPLSNNGKVDRRLLRQLASTLSDGQVTAYSTSLGGSKLQPTSDVERRLRAVWARILNLEPEAIGIDDSFFRIGGDSISAMQVVTQCANERLQLTMADFFRYKTISAISQQTTCSVAPTQDIEVQYESPFDLSPIQQMFFETAPDGVKYFNQSFFLRLNTDIDSAVLRDAMTQLVTRHHMLRARFRKTVNDTSRIGGCMWQQLISDTVDGAFRYQEHQVAHLEESRLILVTAQTLLDMQHGPVFSADLVNVASGGQYLFMVAHHLVVDLVSWRIIIRDLEDLLKTRSIVSPPSISFQAWCRLQSDYALEHLTPDCPLAVQVPAPMLDYWGLSTGNNLVSDIVEKELVLGEQVTRTLLGTANDAFQSRPVELLQAALIHSFALTFQDRPLPAIFSEGHGREAWDSSINLNSTVGWFTTLSPTVIESTDLLEAVRQTKDQRRRLRDNGWAYFTSRYLGSADRLSLKTPLEIVFNFTGSYQQLERSDALFSLATEFRPSVPDISQDSPRFALFDVSATVSNNRLRLSFFYNHRAADVRPVDLWISNYAKTLERLSSTLPSQPLTYTLADFPLLRCSYAALDRFVEETIPRCQLSMDQVEDVYPCSPIQNGMLLSQTRSTAVYYNRFLFRVKPNSGTGNVCEKRFARAWRRVVARHPILRTFFIPSLGQGSFMDQVVLQEARDDIVTMLPIAKDPLTILQNHSSGLQAQGVVPHHLTTCCSPNSELLVLLEIDHSLLDGTSLQILVRDLQSAYDDSLPAQAAMPYKDYIAYVQSIPTEEAKQYWMRYLEGSNPCLFPSMSTNSEYPKWQSAVAQLGASSDLTRFCEANHLTLSNVVQVAWGLVLRAFTGSDDVCFGYLTSGRDIPLPGVEEALGPLINMLVCRIDFSNGSTMADLLQRAQEDHVQNSRHQHLSLAEIKGSLQLPDIPLFNTIVSLQRSGMVRAVESKRSVAIEPVQGKDPTEYDMTVNVWVHEDSIKLVLNYWTSFTTAGQAATVLDTLSQAISEIRLKVSQRAADMNLLGPRSRQQVWQWNQRVPARIDRCAHDLIRERNLERAEEPAVCAWNGDFSHGELDQKASQVAAHLVREHGVEPGVFVPVYFEKSRWTIVAILAILKSGGAFVLMDPSHPAQRLSEICRDVGAAIVVTSESKATDAAELGPQVIVIGDGEFAWKEAEPLNELRARPSDPIYAVFTSGSTGKPKGAIMTHAAWCTSAEANRIGLFVESRSRVLQFASYAFDISIADMLLTLLAGGCVCVPSDEDRQSDLMGAINNLEANWACLTPSITRIIEPGMVPSVHTLVLCGEAVAPGDIAKWKPHVHLLNLYGPAECAILTTLNRFVHDEKDANNVGYPTSAVCWVVDPDDYEKLVPVGQVGELVVEGPIVGREYIGNPSQSAASFLPCPLWLRQFRPSAAGPIYRTGDLVQYVEDGSLRSIGRKDTQVKVRGQRVELGEVEHHLRQSFPDAQYTVAEVIQTGGRPSLAAFIYTGGPEADESDDDNIFRAPDDHFNMAASKAVSHLQRVLPVFMVPTSFIALARAPLTKTGKMDRRTLRAAAANLTRERFAQTNLIRKRAPRTQREGQLRSLCADVLGLPPSDVGIDDHFFRLGGDSILGMALIHKAREAGLAITMADIFTNPKVCDLAAASTQATPSISSSISPFALVDDADTMVQLASAQCGISATQIDDIYPCTPLQEGLVALSAKRPGHYIATFEFTLAESVDVKRFIAAWDSVVVANPILRTRVIQSDSGFLQAVVKDAVPWQSFDGPESCRKHVNATSMGLGDPLVQFALVESRAFHLTLHHALYDGASLPKLWSQAEAAYKGVSLPPRPFNSFIGHVLAARGGDFWRSEFAGFNGPVFPTLPRSRYIPDPAAALEHRIAELELESIEYTISTAIRLAWAVVLSCHADSDDILYGLTVNGRSAPLEGIEDITGPTFATFPVRTRVNQSDTVQTALAAIHQQTTAAMPFQQFGMQNMRQLSPEAAAACSFQCHVTIQPSGEYPRHGLLADVRTKHEDYGKFANYAFVPICHLPAKDESELLVTVSHDANIVHPLQARRMVQQFEHVLRQLVRQRCQSLCLGQLDLISPQDRQQLLEWNRALEKRGEREGGRGQCLHEMVLSYASSLPKAPAISAWDGDMTFSQLDAATATLARQFQSLGIQAGDFVALLFDRCRWLVITMIALHRIGAVCVNIDPTLPREHIQQLLNLSRASFVLTGPQDLAEMGFDNTTVATVPIVGAQPQPHEFSAPNVDCHDAAFVTFAWGSKGEPAGTITEHANLATWIRDNSHEARLNPGTRGLHFAPYASEASIYEIFAVLANGGCICIPSESDDIVSFINKHGINWALFTPSFLSRMSPNAIPGVGTILVSGEATATQNIDGWASHVNLVATRCGPTKTTLAPSVEKQGSLVRVTAGVGWIVVPSEPSRLVPIGAPGELVVEGQSRDSENTNPPWLGPFREGNTSSSRLYRTGHLVQYSSDGALLFLGRRDAQIKLRGQRIELGEVEHQVRRAFPGILDVVAEIISPHDGGGSAFLVAFVASGVDSMSESLFETCNAEFLAQAEAASRSMGKVVPDHMVPAIFVRLSAMPRDKHGKADRGRLLMEASKLSQHQLQALFRHVDVDIKRRKPETAQEILLQTLWAQVLTMAPDDIGLDDDFFNLRGDSISAMKLAGLARRHGKLLPVSRIFKFPVLSEQAAMMETSNVHDPEDEYRPGSLLGITDVSAFFDDQLGAQARAYRGQDVEDVLPTTETQASFLRNKNLTHTRLHLSTEIDADRLDAACRALVRKHAILRTVFVVHDDGILQVVLRDVQVPLLRLECSEDLWQYSEKLYEQDASSPVPFGSLHFQPILVSRSESEHMLILRMTHAQYDGGSMPMLSQDLALAYDGHELAERPPFAHFLRYRQRQDTTQTREFWRAHLLGSEMTDYRVLCKAPPAVSKEHESVVKPLRETALPSPPPGVTMASLVKAAWSVVLARAAGKTDIVFGHLINGRDALLQGIHDISGPCITMSPFRVVLEESWTWMDLLGHVQAQYLESMPFSHSDLAKIRRHCTAWPADTHFGSVVTHQDANIDLTGSINGSPPSIWRNLNLGIHYDFHVVTTPVEDRLLVQFSVSSAKINQDDADTTIDEFCRIMAEISADPTRPIQL</sequence>
<evidence type="ECO:0000256" key="2">
    <source>
        <dbReference type="ARBA" id="ARBA00022450"/>
    </source>
</evidence>
<feature type="domain" description="Carrier" evidence="7">
    <location>
        <begin position="7205"/>
        <end position="7281"/>
    </location>
</feature>
<evidence type="ECO:0000313" key="8">
    <source>
        <dbReference type="EMBL" id="PFH58666.1"/>
    </source>
</evidence>
<evidence type="ECO:0000256" key="3">
    <source>
        <dbReference type="ARBA" id="ARBA00022553"/>
    </source>
</evidence>
<dbReference type="FunFam" id="3.30.559.30:FF:000005">
    <property type="entry name" value="Nonribosomal peptide synthase Pes1"/>
    <property type="match status" value="2"/>
</dbReference>
<dbReference type="Pfam" id="PF00550">
    <property type="entry name" value="PP-binding"/>
    <property type="match status" value="6"/>
</dbReference>